<dbReference type="Gene3D" id="3.40.50.300">
    <property type="entry name" value="P-loop containing nucleotide triphosphate hydrolases"/>
    <property type="match status" value="1"/>
</dbReference>
<dbReference type="SUPFAM" id="SSF52540">
    <property type="entry name" value="P-loop containing nucleoside triphosphate hydrolases"/>
    <property type="match status" value="1"/>
</dbReference>
<proteinExistence type="predicted"/>
<evidence type="ECO:0000259" key="2">
    <source>
        <dbReference type="Pfam" id="PF24883"/>
    </source>
</evidence>
<name>A0A9P5NJ84_GYMJU</name>
<sequence length="255" mass="28029">MNASMFRDAHNTSISGGSFTINTGEAAIKSGLKLLQDNIASGAFHDSDERFDPPKCHPRTREAVIAKIRNWIKTNDRESFFLWLYGPAGAGKSAIAQTIAELCFEEEEAAASFFFSRSSDERKVETFLISTLVYQLTLSIPEIRDSVGIVMENDPKLLSRTLKSQAKALIIRPLNELAQSAEGRAALQARPRFIIIDGLDECLKVEGQQYVLDVLSAIVTELTVRSSSLLPAGLNSISGMYSPKTHYSTLLSVLI</sequence>
<organism evidence="3 4">
    <name type="scientific">Gymnopilus junonius</name>
    <name type="common">Spectacular rustgill mushroom</name>
    <name type="synonym">Gymnopilus spectabilis subsp. junonius</name>
    <dbReference type="NCBI Taxonomy" id="109634"/>
    <lineage>
        <taxon>Eukaryota</taxon>
        <taxon>Fungi</taxon>
        <taxon>Dikarya</taxon>
        <taxon>Basidiomycota</taxon>
        <taxon>Agaricomycotina</taxon>
        <taxon>Agaricomycetes</taxon>
        <taxon>Agaricomycetidae</taxon>
        <taxon>Agaricales</taxon>
        <taxon>Agaricineae</taxon>
        <taxon>Hymenogastraceae</taxon>
        <taxon>Gymnopilus</taxon>
    </lineage>
</organism>
<evidence type="ECO:0000256" key="1">
    <source>
        <dbReference type="ARBA" id="ARBA00022737"/>
    </source>
</evidence>
<dbReference type="InterPro" id="IPR056884">
    <property type="entry name" value="NPHP3-like_N"/>
</dbReference>
<dbReference type="InterPro" id="IPR027417">
    <property type="entry name" value="P-loop_NTPase"/>
</dbReference>
<dbReference type="Proteomes" id="UP000724874">
    <property type="component" value="Unassembled WGS sequence"/>
</dbReference>
<dbReference type="PANTHER" id="PTHR10039">
    <property type="entry name" value="AMELOGENIN"/>
    <property type="match status" value="1"/>
</dbReference>
<feature type="domain" description="Nephrocystin 3-like N-terminal" evidence="2">
    <location>
        <begin position="67"/>
        <end position="223"/>
    </location>
</feature>
<dbReference type="OrthoDB" id="5967843at2759"/>
<keyword evidence="4" id="KW-1185">Reference proteome</keyword>
<dbReference type="AlphaFoldDB" id="A0A9P5NJ84"/>
<accession>A0A9P5NJ84</accession>
<dbReference type="Pfam" id="PF24883">
    <property type="entry name" value="NPHP3_N"/>
    <property type="match status" value="1"/>
</dbReference>
<reference evidence="3" key="1">
    <citation type="submission" date="2020-11" db="EMBL/GenBank/DDBJ databases">
        <authorList>
            <consortium name="DOE Joint Genome Institute"/>
            <person name="Ahrendt S."/>
            <person name="Riley R."/>
            <person name="Andreopoulos W."/>
            <person name="LaButti K."/>
            <person name="Pangilinan J."/>
            <person name="Ruiz-duenas F.J."/>
            <person name="Barrasa J.M."/>
            <person name="Sanchez-Garcia M."/>
            <person name="Camarero S."/>
            <person name="Miyauchi S."/>
            <person name="Serrano A."/>
            <person name="Linde D."/>
            <person name="Babiker R."/>
            <person name="Drula E."/>
            <person name="Ayuso-Fernandez I."/>
            <person name="Pacheco R."/>
            <person name="Padilla G."/>
            <person name="Ferreira P."/>
            <person name="Barriuso J."/>
            <person name="Kellner H."/>
            <person name="Castanera R."/>
            <person name="Alfaro M."/>
            <person name="Ramirez L."/>
            <person name="Pisabarro A.G."/>
            <person name="Kuo A."/>
            <person name="Tritt A."/>
            <person name="Lipzen A."/>
            <person name="He G."/>
            <person name="Yan M."/>
            <person name="Ng V."/>
            <person name="Cullen D."/>
            <person name="Martin F."/>
            <person name="Rosso M.-N."/>
            <person name="Henrissat B."/>
            <person name="Hibbett D."/>
            <person name="Martinez A.T."/>
            <person name="Grigoriev I.V."/>
        </authorList>
    </citation>
    <scope>NUCLEOTIDE SEQUENCE</scope>
    <source>
        <strain evidence="3">AH 44721</strain>
    </source>
</reference>
<evidence type="ECO:0000313" key="3">
    <source>
        <dbReference type="EMBL" id="KAF8898008.1"/>
    </source>
</evidence>
<evidence type="ECO:0000313" key="4">
    <source>
        <dbReference type="Proteomes" id="UP000724874"/>
    </source>
</evidence>
<keyword evidence="1" id="KW-0677">Repeat</keyword>
<comment type="caution">
    <text evidence="3">The sequence shown here is derived from an EMBL/GenBank/DDBJ whole genome shotgun (WGS) entry which is preliminary data.</text>
</comment>
<dbReference type="EMBL" id="JADNYJ010000056">
    <property type="protein sequence ID" value="KAF8898008.1"/>
    <property type="molecule type" value="Genomic_DNA"/>
</dbReference>
<protein>
    <recommendedName>
        <fullName evidence="2">Nephrocystin 3-like N-terminal domain-containing protein</fullName>
    </recommendedName>
</protein>
<gene>
    <name evidence="3" type="ORF">CPB84DRAFT_1175247</name>
</gene>